<organism evidence="9">
    <name type="scientific">uncultured Nocardioidaceae bacterium</name>
    <dbReference type="NCBI Taxonomy" id="253824"/>
    <lineage>
        <taxon>Bacteria</taxon>
        <taxon>Bacillati</taxon>
        <taxon>Actinomycetota</taxon>
        <taxon>Actinomycetes</taxon>
        <taxon>Propionibacteriales</taxon>
        <taxon>Nocardioidaceae</taxon>
        <taxon>environmental samples</taxon>
    </lineage>
</organism>
<reference evidence="9" key="1">
    <citation type="submission" date="2020-02" db="EMBL/GenBank/DDBJ databases">
        <authorList>
            <person name="Meier V. D."/>
        </authorList>
    </citation>
    <scope>NUCLEOTIDE SEQUENCE</scope>
    <source>
        <strain evidence="9">AVDCRST_MAG72</strain>
    </source>
</reference>
<name>A0A6J4LNE3_9ACTN</name>
<evidence type="ECO:0000256" key="7">
    <source>
        <dbReference type="SAM" id="Phobius"/>
    </source>
</evidence>
<dbReference type="AlphaFoldDB" id="A0A6J4LNE3"/>
<comment type="subcellular location">
    <subcellularLocation>
        <location evidence="1">Cell membrane</location>
        <topology evidence="1">Multi-pass membrane protein</topology>
    </subcellularLocation>
</comment>
<evidence type="ECO:0000256" key="5">
    <source>
        <dbReference type="ARBA" id="ARBA00022989"/>
    </source>
</evidence>
<feature type="domain" description="VTT" evidence="8">
    <location>
        <begin position="54"/>
        <end position="181"/>
    </location>
</feature>
<evidence type="ECO:0000256" key="4">
    <source>
        <dbReference type="ARBA" id="ARBA00022692"/>
    </source>
</evidence>
<evidence type="ECO:0000259" key="8">
    <source>
        <dbReference type="Pfam" id="PF09335"/>
    </source>
</evidence>
<dbReference type="InterPro" id="IPR051311">
    <property type="entry name" value="DedA_domain"/>
</dbReference>
<feature type="transmembrane region" description="Helical" evidence="7">
    <location>
        <begin position="195"/>
        <end position="214"/>
    </location>
</feature>
<keyword evidence="6 7" id="KW-0472">Membrane</keyword>
<keyword evidence="4 7" id="KW-0812">Transmembrane</keyword>
<dbReference type="InterPro" id="IPR032816">
    <property type="entry name" value="VTT_dom"/>
</dbReference>
<accession>A0A6J4LNE3</accession>
<gene>
    <name evidence="9" type="ORF">AVDCRST_MAG72-591</name>
</gene>
<evidence type="ECO:0000256" key="1">
    <source>
        <dbReference type="ARBA" id="ARBA00004651"/>
    </source>
</evidence>
<evidence type="ECO:0000313" key="9">
    <source>
        <dbReference type="EMBL" id="CAA9337050.1"/>
    </source>
</evidence>
<sequence>MSAGQVLSLLAGGSPGAGGEDLDGVAGWLVDLMERLGGPGAGLAIALENLFPPLPSEVILPLAGFTASRGELSLASALLWTTIGSLVGALVMYGIGAVLGRDRMYAIWDRLPLVSYDDLERTEAWFARHGTKAVFFGRMVPLFRSLISVPAGIERMPLGRFVVLTVAGSAIWNTIFVVAGYALGEQWRQVETYTGGLQTLVIVLVVTAAGWWILKRVRDNRRERRSGAA</sequence>
<proteinExistence type="inferred from homology"/>
<evidence type="ECO:0000256" key="2">
    <source>
        <dbReference type="ARBA" id="ARBA00010792"/>
    </source>
</evidence>
<feature type="transmembrane region" description="Helical" evidence="7">
    <location>
        <begin position="161"/>
        <end position="183"/>
    </location>
</feature>
<comment type="similarity">
    <text evidence="2">Belongs to the DedA family.</text>
</comment>
<dbReference type="PANTHER" id="PTHR42709:SF6">
    <property type="entry name" value="UNDECAPRENYL PHOSPHATE TRANSPORTER A"/>
    <property type="match status" value="1"/>
</dbReference>
<dbReference type="PANTHER" id="PTHR42709">
    <property type="entry name" value="ALKALINE PHOSPHATASE LIKE PROTEIN"/>
    <property type="match status" value="1"/>
</dbReference>
<dbReference type="GO" id="GO:0005886">
    <property type="term" value="C:plasma membrane"/>
    <property type="evidence" value="ECO:0007669"/>
    <property type="project" value="UniProtKB-SubCell"/>
</dbReference>
<feature type="transmembrane region" description="Helical" evidence="7">
    <location>
        <begin position="77"/>
        <end position="100"/>
    </location>
</feature>
<keyword evidence="5 7" id="KW-1133">Transmembrane helix</keyword>
<evidence type="ECO:0000256" key="3">
    <source>
        <dbReference type="ARBA" id="ARBA00022475"/>
    </source>
</evidence>
<dbReference type="Pfam" id="PF09335">
    <property type="entry name" value="VTT_dom"/>
    <property type="match status" value="1"/>
</dbReference>
<protein>
    <recommendedName>
        <fullName evidence="8">VTT domain-containing protein</fullName>
    </recommendedName>
</protein>
<dbReference type="EMBL" id="CADCUJ010000024">
    <property type="protein sequence ID" value="CAA9337050.1"/>
    <property type="molecule type" value="Genomic_DNA"/>
</dbReference>
<keyword evidence="3" id="KW-1003">Cell membrane</keyword>
<evidence type="ECO:0000256" key="6">
    <source>
        <dbReference type="ARBA" id="ARBA00023136"/>
    </source>
</evidence>